<dbReference type="EMBL" id="ACHM02000002">
    <property type="protein sequence ID" value="EFH93271.1"/>
    <property type="molecule type" value="Genomic_DNA"/>
</dbReference>
<keyword evidence="1" id="KW-1133">Transmembrane helix</keyword>
<evidence type="ECO:0000256" key="1">
    <source>
        <dbReference type="SAM" id="Phobius"/>
    </source>
</evidence>
<keyword evidence="1" id="KW-0812">Transmembrane</keyword>
<reference evidence="2" key="1">
    <citation type="submission" date="2010-05" db="EMBL/GenBank/DDBJ databases">
        <authorList>
            <person name="Muzny D."/>
            <person name="Qin X."/>
            <person name="Buhay C."/>
            <person name="Dugan-Rocha S."/>
            <person name="Ding Y."/>
            <person name="Chen G."/>
            <person name="Hawes A."/>
            <person name="Holder M."/>
            <person name="Jhangiani S."/>
            <person name="Johnson A."/>
            <person name="Khan Z."/>
            <person name="Li Z."/>
            <person name="Liu W."/>
            <person name="Liu X."/>
            <person name="Perez L."/>
            <person name="Shen H."/>
            <person name="Wang Q."/>
            <person name="Watt J."/>
            <person name="Xi L."/>
            <person name="Xin Y."/>
            <person name="Zhou J."/>
            <person name="Deng J."/>
            <person name="Jiang H."/>
            <person name="Liu Y."/>
            <person name="Qu J."/>
            <person name="Song X.-Z."/>
            <person name="Zhang L."/>
            <person name="Villasana D."/>
            <person name="Johnson A."/>
            <person name="Liu J."/>
            <person name="Liyanage D."/>
            <person name="Lorensuhewa L."/>
            <person name="Robinson T."/>
            <person name="Song A."/>
            <person name="Song B.-B."/>
            <person name="Dinh H."/>
            <person name="Thornton R."/>
            <person name="Coyle M."/>
            <person name="Francisco L."/>
            <person name="Jackson L."/>
            <person name="Javaid M."/>
            <person name="Korchina V."/>
            <person name="Kovar C."/>
            <person name="Mata R."/>
            <person name="Mathew T."/>
            <person name="Ngo R."/>
            <person name="Nguyen L."/>
            <person name="Nguyen N."/>
            <person name="Okwuonu G."/>
            <person name="Ongeri F."/>
            <person name="Pham C."/>
            <person name="Simmons D."/>
            <person name="Wilczek-Boney K."/>
            <person name="Hale W."/>
            <person name="Jakkamsetti A."/>
            <person name="Pham P."/>
            <person name="Ruth R."/>
            <person name="San Lucas F."/>
            <person name="Warren J."/>
            <person name="Zhang J."/>
            <person name="Zhao Z."/>
            <person name="Zhou C."/>
            <person name="Zhu D."/>
            <person name="Lee S."/>
            <person name="Bess C."/>
            <person name="Blankenburg K."/>
            <person name="Forbes L."/>
            <person name="Fu Q."/>
            <person name="Gubbala S."/>
            <person name="Hirani K."/>
            <person name="Jayaseelan J.C."/>
            <person name="Lara F."/>
            <person name="Munidasa M."/>
            <person name="Palculict T."/>
            <person name="Patil S."/>
            <person name="Pu L.-L."/>
            <person name="Saada N."/>
            <person name="Tang L."/>
            <person name="Weissenberger G."/>
            <person name="Zhu Y."/>
            <person name="Hemphill L."/>
            <person name="Shang Y."/>
            <person name="Youmans B."/>
            <person name="Ayvaz T."/>
            <person name="Ross M."/>
            <person name="Santibanez J."/>
            <person name="Aqrawi P."/>
            <person name="Gross S."/>
            <person name="Joshi V."/>
            <person name="Fowler G."/>
            <person name="Nazareth L."/>
            <person name="Reid J."/>
            <person name="Worley K."/>
            <person name="Petrosino J."/>
            <person name="Highlander S."/>
            <person name="Gibbs R."/>
        </authorList>
    </citation>
    <scope>NUCLEOTIDE SEQUENCE [LARGE SCALE GENOMIC DNA]</scope>
    <source>
        <strain evidence="2">ATCC 53516</strain>
    </source>
</reference>
<feature type="transmembrane region" description="Helical" evidence="1">
    <location>
        <begin position="12"/>
        <end position="32"/>
    </location>
</feature>
<keyword evidence="1" id="KW-0472">Membrane</keyword>
<proteinExistence type="predicted"/>
<accession>D6S8Z3</accession>
<name>D6S8Z3_FINMA</name>
<evidence type="ECO:0000313" key="2">
    <source>
        <dbReference type="EMBL" id="EFH93271.1"/>
    </source>
</evidence>
<dbReference type="AlphaFoldDB" id="D6S8Z3"/>
<organism evidence="2">
    <name type="scientific">Finegoldia magna ATCC 53516</name>
    <dbReference type="NCBI Taxonomy" id="525282"/>
    <lineage>
        <taxon>Bacteria</taxon>
        <taxon>Bacillati</taxon>
        <taxon>Bacillota</taxon>
        <taxon>Tissierellia</taxon>
        <taxon>Tissierellales</taxon>
        <taxon>Peptoniphilaceae</taxon>
        <taxon>Finegoldia</taxon>
    </lineage>
</organism>
<protein>
    <submittedName>
        <fullName evidence="2">Uncharacterized protein</fullName>
    </submittedName>
</protein>
<sequence length="50" mass="5911">MRRDSFIKIYPEWNVNVGLGIAGAFLAWIKIYPEWNVNISEMVEILVLWD</sequence>
<dbReference type="Proteomes" id="UP000004063">
    <property type="component" value="Chromosome"/>
</dbReference>
<dbReference type="HOGENOM" id="CLU_3118078_0_0_9"/>
<comment type="caution">
    <text evidence="2">The sequence shown here is derived from an EMBL/GenBank/DDBJ whole genome shotgun (WGS) entry which is preliminary data.</text>
</comment>
<gene>
    <name evidence="2" type="ORF">HMPREF0391_10929</name>
</gene>